<dbReference type="EC" id="3.2.1.14" evidence="2"/>
<dbReference type="Proteomes" id="UP000679691">
    <property type="component" value="Unassembled WGS sequence"/>
</dbReference>
<reference evidence="9" key="1">
    <citation type="submission" date="2021-03" db="EMBL/GenBank/DDBJ databases">
        <authorList>
            <person name="Lu T."/>
            <person name="Wang Q."/>
            <person name="Han X."/>
        </authorList>
    </citation>
    <scope>NUCLEOTIDE SEQUENCE</scope>
    <source>
        <strain evidence="9">WQ 2009</strain>
    </source>
</reference>
<dbReference type="GO" id="GO:0008843">
    <property type="term" value="F:endochitinase activity"/>
    <property type="evidence" value="ECO:0007669"/>
    <property type="project" value="UniProtKB-EC"/>
</dbReference>
<dbReference type="GO" id="GO:0005975">
    <property type="term" value="P:carbohydrate metabolic process"/>
    <property type="evidence" value="ECO:0007669"/>
    <property type="project" value="InterPro"/>
</dbReference>
<dbReference type="PROSITE" id="PS51910">
    <property type="entry name" value="GH18_2"/>
    <property type="match status" value="1"/>
</dbReference>
<dbReference type="AlphaFoldDB" id="A0A8T4H9H1"/>
<name>A0A8T4H9H1_9SPHI</name>
<dbReference type="Gene3D" id="3.20.20.80">
    <property type="entry name" value="Glycosidases"/>
    <property type="match status" value="1"/>
</dbReference>
<dbReference type="PANTHER" id="PTHR11177:SF317">
    <property type="entry name" value="CHITINASE 12-RELATED"/>
    <property type="match status" value="1"/>
</dbReference>
<keyword evidence="7" id="KW-0732">Signal</keyword>
<dbReference type="PROSITE" id="PS50231">
    <property type="entry name" value="RICIN_B_LECTIN"/>
    <property type="match status" value="1"/>
</dbReference>
<evidence type="ECO:0000256" key="4">
    <source>
        <dbReference type="ARBA" id="ARBA00023295"/>
    </source>
</evidence>
<dbReference type="InterPro" id="IPR050314">
    <property type="entry name" value="Glycosyl_Hydrlase_18"/>
</dbReference>
<dbReference type="SUPFAM" id="SSF51445">
    <property type="entry name" value="(Trans)glycosidases"/>
    <property type="match status" value="1"/>
</dbReference>
<keyword evidence="4 5" id="KW-0326">Glycosidase</keyword>
<dbReference type="GO" id="GO:0008061">
    <property type="term" value="F:chitin binding"/>
    <property type="evidence" value="ECO:0007669"/>
    <property type="project" value="InterPro"/>
</dbReference>
<dbReference type="Pfam" id="PF00704">
    <property type="entry name" value="Glyco_hydro_18"/>
    <property type="match status" value="1"/>
</dbReference>
<feature type="signal peptide" evidence="7">
    <location>
        <begin position="1"/>
        <end position="25"/>
    </location>
</feature>
<dbReference type="RefSeq" id="WP_353547252.1">
    <property type="nucleotide sequence ID" value="NZ_JAGKSB010000009.1"/>
</dbReference>
<organism evidence="9 10">
    <name type="scientific">Rhinopithecimicrobium faecis</name>
    <dbReference type="NCBI Taxonomy" id="2820698"/>
    <lineage>
        <taxon>Bacteria</taxon>
        <taxon>Pseudomonadati</taxon>
        <taxon>Bacteroidota</taxon>
        <taxon>Sphingobacteriia</taxon>
        <taxon>Sphingobacteriales</taxon>
        <taxon>Sphingobacteriaceae</taxon>
        <taxon>Rhinopithecimicrobium</taxon>
    </lineage>
</organism>
<evidence type="ECO:0000256" key="3">
    <source>
        <dbReference type="ARBA" id="ARBA00022801"/>
    </source>
</evidence>
<dbReference type="SUPFAM" id="SSF50370">
    <property type="entry name" value="Ricin B-like lectins"/>
    <property type="match status" value="1"/>
</dbReference>
<dbReference type="InterPro" id="IPR011583">
    <property type="entry name" value="Chitinase_II/V-like_cat"/>
</dbReference>
<dbReference type="CDD" id="cd00161">
    <property type="entry name" value="beta-trefoil_Ricin-like"/>
    <property type="match status" value="1"/>
</dbReference>
<dbReference type="EMBL" id="JAGKSB010000009">
    <property type="protein sequence ID" value="MBP3943750.1"/>
    <property type="molecule type" value="Genomic_DNA"/>
</dbReference>
<keyword evidence="10" id="KW-1185">Reference proteome</keyword>
<comment type="catalytic activity">
    <reaction evidence="1">
        <text>Random endo-hydrolysis of N-acetyl-beta-D-glucosaminide (1-&gt;4)-beta-linkages in chitin and chitodextrins.</text>
        <dbReference type="EC" id="3.2.1.14"/>
    </reaction>
</comment>
<evidence type="ECO:0000256" key="6">
    <source>
        <dbReference type="RuleBase" id="RU004453"/>
    </source>
</evidence>
<dbReference type="SMART" id="SM00636">
    <property type="entry name" value="Glyco_18"/>
    <property type="match status" value="1"/>
</dbReference>
<dbReference type="PROSITE" id="PS51257">
    <property type="entry name" value="PROKAR_LIPOPROTEIN"/>
    <property type="match status" value="1"/>
</dbReference>
<evidence type="ECO:0000259" key="8">
    <source>
        <dbReference type="PROSITE" id="PS51910"/>
    </source>
</evidence>
<feature type="domain" description="GH18" evidence="8">
    <location>
        <begin position="54"/>
        <end position="347"/>
    </location>
</feature>
<dbReference type="InterPro" id="IPR035992">
    <property type="entry name" value="Ricin_B-like_lectins"/>
</dbReference>
<comment type="similarity">
    <text evidence="6">Belongs to the glycosyl hydrolase 18 family.</text>
</comment>
<evidence type="ECO:0000256" key="7">
    <source>
        <dbReference type="SAM" id="SignalP"/>
    </source>
</evidence>
<feature type="chain" id="PRO_5035730330" description="chitinase" evidence="7">
    <location>
        <begin position="26"/>
        <end position="491"/>
    </location>
</feature>
<keyword evidence="3 5" id="KW-0378">Hydrolase</keyword>
<gene>
    <name evidence="9" type="ORF">J5U18_09265</name>
</gene>
<dbReference type="Gene3D" id="3.40.5.30">
    <property type="entry name" value="(Trans)glycosidases - domain 2"/>
    <property type="match status" value="1"/>
</dbReference>
<accession>A0A8T4H9H1</accession>
<dbReference type="InterPro" id="IPR017853">
    <property type="entry name" value="GH"/>
</dbReference>
<protein>
    <recommendedName>
        <fullName evidence="2">chitinase</fullName>
        <ecNumber evidence="2">3.2.1.14</ecNumber>
    </recommendedName>
</protein>
<evidence type="ECO:0000313" key="9">
    <source>
        <dbReference type="EMBL" id="MBP3943750.1"/>
    </source>
</evidence>
<evidence type="ECO:0000256" key="1">
    <source>
        <dbReference type="ARBA" id="ARBA00000822"/>
    </source>
</evidence>
<evidence type="ECO:0000313" key="10">
    <source>
        <dbReference type="Proteomes" id="UP000679691"/>
    </source>
</evidence>
<evidence type="ECO:0000256" key="2">
    <source>
        <dbReference type="ARBA" id="ARBA00012729"/>
    </source>
</evidence>
<sequence>MKNKFFNLFTSSLGLLLILSSSCQKGSVTEDTQLSAVNMANASSTTPLANAGGLRKVGYLSLHAVGNSDYAAYMTDFVTSQYTDIIISFINPDAAGNFAITPSITQAITIAHNAGLRVYFGIATQESNGNANTQINTNRANFISKIRRFLTENNIDGIDLDFEGVGLTANFSPFVIQLADSLQPHDKRLSAAIARWQSNSISTAAYNRLDYLNVMSYDHAVSNGNPRSHSSFADFVTDINIFSAKVPKAKINMGIPTYAWVFENGNPTAQIGFNNVLEQVPNGYCLNTVSPTSSRKLFYDGHPAIRQKVPYVLDQGIGGIMIWHVLSDTQDDATSIIKFINYCEQNPAGFYPGTYRINNTNSGKTLQLLGSSNLNGTAVVQGVGDALGTNLWRFNHVASTNYGIINNFSDKAMDVTGASMLANAPLAQWPWWNQAQNQLFKLVSDDQGYYTITAVHSNMRLQIDGASSSDGAAVVQSNANVNNNQKWMIWR</sequence>
<proteinExistence type="inferred from homology"/>
<dbReference type="Gene3D" id="2.80.10.50">
    <property type="match status" value="2"/>
</dbReference>
<dbReference type="Pfam" id="PF14200">
    <property type="entry name" value="RicinB_lectin_2"/>
    <property type="match status" value="1"/>
</dbReference>
<comment type="caution">
    <text evidence="9">The sequence shown here is derived from an EMBL/GenBank/DDBJ whole genome shotgun (WGS) entry which is preliminary data.</text>
</comment>
<dbReference type="InterPro" id="IPR001579">
    <property type="entry name" value="Glyco_hydro_18_chit_AS"/>
</dbReference>
<dbReference type="InterPro" id="IPR000772">
    <property type="entry name" value="Ricin_B_lectin"/>
</dbReference>
<dbReference type="InterPro" id="IPR001223">
    <property type="entry name" value="Glyco_hydro18_cat"/>
</dbReference>
<dbReference type="PANTHER" id="PTHR11177">
    <property type="entry name" value="CHITINASE"/>
    <property type="match status" value="1"/>
</dbReference>
<dbReference type="PROSITE" id="PS01095">
    <property type="entry name" value="GH18_1"/>
    <property type="match status" value="1"/>
</dbReference>
<evidence type="ECO:0000256" key="5">
    <source>
        <dbReference type="RuleBase" id="RU000489"/>
    </source>
</evidence>